<dbReference type="InterPro" id="IPR027417">
    <property type="entry name" value="P-loop_NTPase"/>
</dbReference>
<dbReference type="SUPFAM" id="SSF52540">
    <property type="entry name" value="P-loop containing nucleoside triphosphate hydrolases"/>
    <property type="match status" value="1"/>
</dbReference>
<sequence length="711" mass="79846">MSAATELEKLSKLVAKRAGGTMALPQIQELLTLDEDAYQRDSPRSVGKTLRVVSISFSGVKNTGEVIECARTMADGVNLWVADNSKGKTSIFKVLKLALSGNDSLDKEIMGWLREAWVEFKIGGNSYSVHMTKGENDRSPIYRFYNANRQVLQAFSPEQVEAAQSFKGVLTNYADFIENLFFREFDYYRLQRTQRASQKDNPNLLTVPASWKTYFKAIFLEANDNSFFYGNQSELVFQMLLGLELTYPINRLKVKADNLKNDIGLHKMQAAPQAAADPTRLTGLQTDLQEIERRTSVLTQALTVPATPAQATTLRQLEIARNRYNTLSQLQTTLNAEIISGNNEHNDLEKQATRAYRSMNESTVEMNKRNRRLNDLTEYEQFGEFFNSLEVKTCPSCSHDVATARVVQEKKTGSCRLCTDHQVPAQAIEPEAYAEQVAQLQTEAQGFKVDEYNFKVKLAGLRHQQSLLTKQLGEKKERLAGISLQPVITEIEQLEKAASAPPPVVVDVLATVTEMTALNVRKAAIEVEVKALATPGGGTDTQLAEMELKVNLLEIARTELLVMQAERSQTVVHQLEALYLKHLQAFGLLHYEKVSIDGDFRIHFTKHEQEFKFDELSAGEQLRARLGLYIALIDMDVQFQNGRHPRFIMLDSPAGEEADQTFLEGLKDTLAYIESALGSELQVFVGTAQRELQAAVSPEKADVRTRGEFFF</sequence>
<dbReference type="RefSeq" id="WP_173811719.1">
    <property type="nucleotide sequence ID" value="NZ_JABSNP010000023.1"/>
</dbReference>
<name>A0ABX2FUS9_9BACT</name>
<dbReference type="EMBL" id="JABSNP010000023">
    <property type="protein sequence ID" value="NRT20952.1"/>
    <property type="molecule type" value="Genomic_DNA"/>
</dbReference>
<organism evidence="1 2">
    <name type="scientific">Hymenobacter caeli</name>
    <dbReference type="NCBI Taxonomy" id="2735894"/>
    <lineage>
        <taxon>Bacteria</taxon>
        <taxon>Pseudomonadati</taxon>
        <taxon>Bacteroidota</taxon>
        <taxon>Cytophagia</taxon>
        <taxon>Cytophagales</taxon>
        <taxon>Hymenobacteraceae</taxon>
        <taxon>Hymenobacter</taxon>
    </lineage>
</organism>
<reference evidence="1 2" key="1">
    <citation type="submission" date="2020-05" db="EMBL/GenBank/DDBJ databases">
        <title>Genomic Encyclopedia of Type Strains, Phase IV (KMG-V): Genome sequencing to study the core and pangenomes of soil and plant-associated prokaryotes.</title>
        <authorList>
            <person name="Whitman W."/>
        </authorList>
    </citation>
    <scope>NUCLEOTIDE SEQUENCE [LARGE SCALE GENOMIC DNA]</scope>
    <source>
        <strain evidence="1 2">9A</strain>
    </source>
</reference>
<keyword evidence="2" id="KW-1185">Reference proteome</keyword>
<dbReference type="Proteomes" id="UP000779507">
    <property type="component" value="Unassembled WGS sequence"/>
</dbReference>
<evidence type="ECO:0000313" key="1">
    <source>
        <dbReference type="EMBL" id="NRT20952.1"/>
    </source>
</evidence>
<protein>
    <submittedName>
        <fullName evidence="1">Nucleic acid-binding Zn-ribbon protein</fullName>
    </submittedName>
</protein>
<accession>A0ABX2FUS9</accession>
<dbReference type="Gene3D" id="3.40.50.300">
    <property type="entry name" value="P-loop containing nucleotide triphosphate hydrolases"/>
    <property type="match status" value="2"/>
</dbReference>
<comment type="caution">
    <text evidence="1">The sequence shown here is derived from an EMBL/GenBank/DDBJ whole genome shotgun (WGS) entry which is preliminary data.</text>
</comment>
<proteinExistence type="predicted"/>
<evidence type="ECO:0000313" key="2">
    <source>
        <dbReference type="Proteomes" id="UP000779507"/>
    </source>
</evidence>
<gene>
    <name evidence="1" type="ORF">HNP98_003797</name>
</gene>